<proteinExistence type="predicted"/>
<sequence>MSGRSVLLIEDDELLSGLLVKKFSEKGFKVYTTYRAEEVRTILENTHIDIIGLDLLLPGLDGFTFLEEMKKDEKFKHIPILIMSNLGQREEIERGLLLGAAGYIVKANSSPSSIVEKAEELFG</sequence>
<reference evidence="4 5" key="1">
    <citation type="journal article" date="2016" name="Nat. Commun.">
        <title>Thousands of microbial genomes shed light on interconnected biogeochemical processes in an aquifer system.</title>
        <authorList>
            <person name="Anantharaman K."/>
            <person name="Brown C.T."/>
            <person name="Hug L.A."/>
            <person name="Sharon I."/>
            <person name="Castelle C.J."/>
            <person name="Probst A.J."/>
            <person name="Thomas B.C."/>
            <person name="Singh A."/>
            <person name="Wilkins M.J."/>
            <person name="Karaoz U."/>
            <person name="Brodie E.L."/>
            <person name="Williams K.H."/>
            <person name="Hubbard S.S."/>
            <person name="Banfield J.F."/>
        </authorList>
    </citation>
    <scope>NUCLEOTIDE SEQUENCE [LARGE SCALE GENOMIC DNA]</scope>
</reference>
<dbReference type="Gene3D" id="3.40.50.2300">
    <property type="match status" value="1"/>
</dbReference>
<feature type="modified residue" description="4-aspartylphosphate" evidence="2">
    <location>
        <position position="54"/>
    </location>
</feature>
<name>A0A1G1YP97_9BACT</name>
<gene>
    <name evidence="4" type="ORF">A3A24_00785</name>
</gene>
<comment type="caution">
    <text evidence="4">The sequence shown here is derived from an EMBL/GenBank/DDBJ whole genome shotgun (WGS) entry which is preliminary data.</text>
</comment>
<dbReference type="InterPro" id="IPR050595">
    <property type="entry name" value="Bact_response_regulator"/>
</dbReference>
<dbReference type="Pfam" id="PF00072">
    <property type="entry name" value="Response_reg"/>
    <property type="match status" value="1"/>
</dbReference>
<dbReference type="SUPFAM" id="SSF52172">
    <property type="entry name" value="CheY-like"/>
    <property type="match status" value="1"/>
</dbReference>
<protein>
    <recommendedName>
        <fullName evidence="3">Response regulatory domain-containing protein</fullName>
    </recommendedName>
</protein>
<organism evidence="4 5">
    <name type="scientific">Candidatus Buchananbacteria bacterium RIFCSPLOWO2_01_FULL_46_12</name>
    <dbReference type="NCBI Taxonomy" id="1797546"/>
    <lineage>
        <taxon>Bacteria</taxon>
        <taxon>Candidatus Buchananiibacteriota</taxon>
    </lineage>
</organism>
<dbReference type="InterPro" id="IPR011006">
    <property type="entry name" value="CheY-like_superfamily"/>
</dbReference>
<dbReference type="InterPro" id="IPR001789">
    <property type="entry name" value="Sig_transdc_resp-reg_receiver"/>
</dbReference>
<dbReference type="CDD" id="cd00156">
    <property type="entry name" value="REC"/>
    <property type="match status" value="1"/>
</dbReference>
<keyword evidence="1 2" id="KW-0597">Phosphoprotein</keyword>
<dbReference type="PROSITE" id="PS50110">
    <property type="entry name" value="RESPONSE_REGULATORY"/>
    <property type="match status" value="1"/>
</dbReference>
<dbReference type="EMBL" id="MHIP01000037">
    <property type="protein sequence ID" value="OGY54124.1"/>
    <property type="molecule type" value="Genomic_DNA"/>
</dbReference>
<dbReference type="SMART" id="SM00448">
    <property type="entry name" value="REC"/>
    <property type="match status" value="1"/>
</dbReference>
<evidence type="ECO:0000313" key="4">
    <source>
        <dbReference type="EMBL" id="OGY54124.1"/>
    </source>
</evidence>
<accession>A0A1G1YP97</accession>
<evidence type="ECO:0000313" key="5">
    <source>
        <dbReference type="Proteomes" id="UP000176512"/>
    </source>
</evidence>
<dbReference type="Proteomes" id="UP000176512">
    <property type="component" value="Unassembled WGS sequence"/>
</dbReference>
<dbReference type="PANTHER" id="PTHR44591">
    <property type="entry name" value="STRESS RESPONSE REGULATOR PROTEIN 1"/>
    <property type="match status" value="1"/>
</dbReference>
<dbReference type="GO" id="GO:0000160">
    <property type="term" value="P:phosphorelay signal transduction system"/>
    <property type="evidence" value="ECO:0007669"/>
    <property type="project" value="InterPro"/>
</dbReference>
<dbReference type="PANTHER" id="PTHR44591:SF3">
    <property type="entry name" value="RESPONSE REGULATORY DOMAIN-CONTAINING PROTEIN"/>
    <property type="match status" value="1"/>
</dbReference>
<feature type="domain" description="Response regulatory" evidence="3">
    <location>
        <begin position="5"/>
        <end position="121"/>
    </location>
</feature>
<evidence type="ECO:0000256" key="1">
    <source>
        <dbReference type="ARBA" id="ARBA00022553"/>
    </source>
</evidence>
<dbReference type="AlphaFoldDB" id="A0A1G1YP97"/>
<evidence type="ECO:0000256" key="2">
    <source>
        <dbReference type="PROSITE-ProRule" id="PRU00169"/>
    </source>
</evidence>
<evidence type="ECO:0000259" key="3">
    <source>
        <dbReference type="PROSITE" id="PS50110"/>
    </source>
</evidence>